<feature type="region of interest" description="Disordered" evidence="2">
    <location>
        <begin position="592"/>
        <end position="613"/>
    </location>
</feature>
<feature type="compositionally biased region" description="Polar residues" evidence="2">
    <location>
        <begin position="594"/>
        <end position="603"/>
    </location>
</feature>
<keyword evidence="4" id="KW-1185">Reference proteome</keyword>
<evidence type="ECO:0000313" key="3">
    <source>
        <dbReference type="EMBL" id="PSB24723.1"/>
    </source>
</evidence>
<sequence>MSEADSPNEQADSPNEQAGSPAPTEPVELTVVLDSATSEMSRPGNHEGWQTVDFPGAMSVDAIPYHAAKSIEPSSTDGSNTSISQGIIHYSGAEIDPAAATFAVSAETPDEITLRQQLQNENAALRDRLAQIELDLVQQQIEWQLESTLTQSHTESAGTVSTAESAGTIQPSIAESTDERLNQLLQALERSRQTAQRQQILVETLTEQLESSQERIAQLERDCALTQQRHNEQVQQVLQAEGACRDLRLRLHRQQQQTLQFKAALEKCLEMPTAYGQQVMPDLAIDDNAATPETLASLLTPKNQPVKPWSSPQRAAHEAESDSAELPKPLFKLLNGLPGQGHESNELQGIDALAGEFDTPFVREDQGSRLPAPADPSALIDSDDPEFVTQLMQLIFPATAEQEVYTTTDAPPAEPLFDLSPLGKANATPPIPVSQQSEVVDGSTDCPFAPLQSSEAKGQQQDDPPSSAIDHNPLPAPSDDRSTDPLWDDLTALINPPQTVEQTTAIFVVETEASSGLLELPQASTDSAHDTVSSVLVEKHSVPAGSPKRPGIPPFFAATAVERSQLDDTAEPDSKADSTKKAIAAWTWRDRLATASTTPQSTEPDAPEKADQKPAKLFALNSVSRQAAVEQPSVSQATVSQAAVSVASHAERTPTSFSTIAPSPIVYPLRSTKKLASLAAVDLPTFPRR</sequence>
<gene>
    <name evidence="3" type="ORF">C7B82_25255</name>
</gene>
<feature type="compositionally biased region" description="Polar residues" evidence="2">
    <location>
        <begin position="451"/>
        <end position="464"/>
    </location>
</feature>
<feature type="compositionally biased region" description="Polar residues" evidence="2">
    <location>
        <begin position="1"/>
        <end position="18"/>
    </location>
</feature>
<evidence type="ECO:0000256" key="2">
    <source>
        <dbReference type="SAM" id="MobiDB-lite"/>
    </source>
</evidence>
<dbReference type="AlphaFoldDB" id="A0A2T1DW41"/>
<evidence type="ECO:0000313" key="4">
    <source>
        <dbReference type="Proteomes" id="UP000239576"/>
    </source>
</evidence>
<accession>A0A2T1DW41</accession>
<dbReference type="Proteomes" id="UP000239576">
    <property type="component" value="Unassembled WGS sequence"/>
</dbReference>
<feature type="region of interest" description="Disordered" evidence="2">
    <location>
        <begin position="410"/>
        <end position="487"/>
    </location>
</feature>
<dbReference type="OrthoDB" id="419021at2"/>
<dbReference type="RefSeq" id="WP_106259536.1">
    <property type="nucleotide sequence ID" value="NZ_CAWNSW010000111.1"/>
</dbReference>
<name>A0A2T1DW41_9CYAN</name>
<reference evidence="3 4" key="2">
    <citation type="submission" date="2018-03" db="EMBL/GenBank/DDBJ databases">
        <title>The ancient ancestry and fast evolution of plastids.</title>
        <authorList>
            <person name="Moore K.R."/>
            <person name="Magnabosco C."/>
            <person name="Momper L."/>
            <person name="Gold D.A."/>
            <person name="Bosak T."/>
            <person name="Fournier G.P."/>
        </authorList>
    </citation>
    <scope>NUCLEOTIDE SEQUENCE [LARGE SCALE GENOMIC DNA]</scope>
    <source>
        <strain evidence="3 4">ULC18</strain>
    </source>
</reference>
<proteinExistence type="predicted"/>
<evidence type="ECO:0000256" key="1">
    <source>
        <dbReference type="SAM" id="Coils"/>
    </source>
</evidence>
<feature type="region of interest" description="Disordered" evidence="2">
    <location>
        <begin position="1"/>
        <end position="47"/>
    </location>
</feature>
<feature type="region of interest" description="Disordered" evidence="2">
    <location>
        <begin position="298"/>
        <end position="324"/>
    </location>
</feature>
<reference evidence="4" key="1">
    <citation type="submission" date="2018-02" db="EMBL/GenBank/DDBJ databases">
        <authorList>
            <person name="Moore K."/>
            <person name="Momper L."/>
        </authorList>
    </citation>
    <scope>NUCLEOTIDE SEQUENCE [LARGE SCALE GENOMIC DNA]</scope>
    <source>
        <strain evidence="4">ULC18</strain>
    </source>
</reference>
<organism evidence="3 4">
    <name type="scientific">Stenomitos frigidus ULC18</name>
    <dbReference type="NCBI Taxonomy" id="2107698"/>
    <lineage>
        <taxon>Bacteria</taxon>
        <taxon>Bacillati</taxon>
        <taxon>Cyanobacteriota</taxon>
        <taxon>Cyanophyceae</taxon>
        <taxon>Leptolyngbyales</taxon>
        <taxon>Leptolyngbyaceae</taxon>
        <taxon>Stenomitos</taxon>
    </lineage>
</organism>
<keyword evidence="1" id="KW-0175">Coiled coil</keyword>
<dbReference type="EMBL" id="PVWK01000140">
    <property type="protein sequence ID" value="PSB24723.1"/>
    <property type="molecule type" value="Genomic_DNA"/>
</dbReference>
<feature type="coiled-coil region" evidence="1">
    <location>
        <begin position="115"/>
        <end position="142"/>
    </location>
</feature>
<feature type="region of interest" description="Disordered" evidence="2">
    <location>
        <begin position="155"/>
        <end position="175"/>
    </location>
</feature>
<comment type="caution">
    <text evidence="3">The sequence shown here is derived from an EMBL/GenBank/DDBJ whole genome shotgun (WGS) entry which is preliminary data.</text>
</comment>
<protein>
    <submittedName>
        <fullName evidence="3">Uncharacterized protein</fullName>
    </submittedName>
</protein>